<dbReference type="InterPro" id="IPR002035">
    <property type="entry name" value="VWF_A"/>
</dbReference>
<reference evidence="5 6" key="1">
    <citation type="submission" date="2024-04" db="EMBL/GenBank/DDBJ databases">
        <authorList>
            <consortium name="Genoscope - CEA"/>
            <person name="William W."/>
        </authorList>
    </citation>
    <scope>NUCLEOTIDE SEQUENCE [LARGE SCALE GENOMIC DNA]</scope>
</reference>
<evidence type="ECO:0000256" key="2">
    <source>
        <dbReference type="SAM" id="Phobius"/>
    </source>
</evidence>
<dbReference type="InterPro" id="IPR051173">
    <property type="entry name" value="Ca_channel_alpha-2/delta"/>
</dbReference>
<dbReference type="PANTHER" id="PTHR10166">
    <property type="entry name" value="VOLTAGE-DEPENDENT CALCIUM CHANNEL SUBUNIT ALPHA-2/DELTA-RELATED"/>
    <property type="match status" value="1"/>
</dbReference>
<keyword evidence="6" id="KW-1185">Reference proteome</keyword>
<dbReference type="EMBL" id="CAXITT010000095">
    <property type="protein sequence ID" value="CAL1531703.1"/>
    <property type="molecule type" value="Genomic_DNA"/>
</dbReference>
<feature type="compositionally biased region" description="Polar residues" evidence="1">
    <location>
        <begin position="1150"/>
        <end position="1184"/>
    </location>
</feature>
<keyword evidence="3" id="KW-0732">Signal</keyword>
<dbReference type="Gene3D" id="3.40.50.410">
    <property type="entry name" value="von Willebrand factor, type A domain"/>
    <property type="match status" value="1"/>
</dbReference>
<feature type="region of interest" description="Disordered" evidence="1">
    <location>
        <begin position="1149"/>
        <end position="1184"/>
    </location>
</feature>
<feature type="transmembrane region" description="Helical" evidence="2">
    <location>
        <begin position="1116"/>
        <end position="1138"/>
    </location>
</feature>
<organism evidence="5 6">
    <name type="scientific">Lymnaea stagnalis</name>
    <name type="common">Great pond snail</name>
    <name type="synonym">Helix stagnalis</name>
    <dbReference type="NCBI Taxonomy" id="6523"/>
    <lineage>
        <taxon>Eukaryota</taxon>
        <taxon>Metazoa</taxon>
        <taxon>Spiralia</taxon>
        <taxon>Lophotrochozoa</taxon>
        <taxon>Mollusca</taxon>
        <taxon>Gastropoda</taxon>
        <taxon>Heterobranchia</taxon>
        <taxon>Euthyneura</taxon>
        <taxon>Panpulmonata</taxon>
        <taxon>Hygrophila</taxon>
        <taxon>Lymnaeoidea</taxon>
        <taxon>Lymnaeidae</taxon>
        <taxon>Lymnaea</taxon>
    </lineage>
</organism>
<evidence type="ECO:0000256" key="1">
    <source>
        <dbReference type="SAM" id="MobiDB-lite"/>
    </source>
</evidence>
<keyword evidence="2" id="KW-1133">Transmembrane helix</keyword>
<accession>A0AAV2HE83</accession>
<evidence type="ECO:0000259" key="4">
    <source>
        <dbReference type="PROSITE" id="PS50234"/>
    </source>
</evidence>
<dbReference type="Proteomes" id="UP001497497">
    <property type="component" value="Unassembled WGS sequence"/>
</dbReference>
<feature type="domain" description="VWFA" evidence="4">
    <location>
        <begin position="221"/>
        <end position="438"/>
    </location>
</feature>
<dbReference type="InterPro" id="IPR036465">
    <property type="entry name" value="vWFA_dom_sf"/>
</dbReference>
<gene>
    <name evidence="5" type="ORF">GSLYS_00005798001</name>
</gene>
<keyword evidence="2" id="KW-0472">Membrane</keyword>
<dbReference type="PANTHER" id="PTHR10166:SF66">
    <property type="entry name" value="VWFA AND CACHE DOMAIN-CONTAINING PROTEIN CG16868"/>
    <property type="match status" value="1"/>
</dbReference>
<keyword evidence="2" id="KW-0812">Transmembrane</keyword>
<protein>
    <recommendedName>
        <fullName evidence="4">VWFA domain-containing protein</fullName>
    </recommendedName>
</protein>
<sequence length="1184" mass="128063">MWPVLLLLTASPTWGLFSPPDTLTIQTLVSKNLTEGLGSFAEDILQTSYVGKIFTSEFSTFEIGDHEIDELLGHLVTSVEEKFEKARTAIQNVKKNLVAYYSQPRAPRSGPPRLVPSCCRPSPGSQYNIKLRLEVDPLHQCYARDLATVGQGFDLWADEALDLMKVNFETVPSILWQEVGTNDGLHVQFPNKNRFCDVRGNSNSPLLSKAYRSRLTQRPLNLVLVLDAGQEMVQPVHGSMPPVNHFQIVKRAAIDVLGTLTSRDKVTVVTAGRTVTVASSCNSSLMVNTNDKLNVLTDFIQKTTAAGSADYTGAFRRGFQLLTSQEQLDKASSQESTNVFIFLTNAESPLVLREKQFFQEIASGQSKLGSPALMLVYTLQMLGHQAAFETFHKLADQNNQKLAANDSRNVVTAGSWSQFNINEPVGPVGHIASISDKVKFGFSDHVAQFTDMLPNNAPTTDFVLDPVQWDTKEGVTVRSATPLSSEGANVYGVLATNLSVDVLLSSVGAFRHQLHSYAYVVEKGTGHVVLHPKLVAKTETTSRPIALTSLDTVEPDLTPEQITRIMSSNPTGSHFEAKIRPGREIFRAGRDTGVTAQSARVDHRLVRDTNFIVVMVIFDSELTQRVPAQHEVDAGPTSGVENRFDKLSSDQQMCLSSDLLAQEGKLGIKFSPDLFTDPQAYKYKDLTVSEREHLDTFIKNPAEVPAVLQPVIGNANLVADLTAVTSGELLTVWNNSETTPLQRFIGTASGILSLNPAVTLANKVDTRSYQWYTHALASPKAVVITTETFPGRTARTIISKALVDGQQTFGVVGASIPTQALRSFIISKVPLCHQGSYLCELVSSEGYLYDVLSASPAPPPGGRRHITKAYPWVANKLLQLNAMKPTWFLEAANHRNRLGYVITAPPSGVSSLAGPIDCKKFSLHKVGLSNVFLLVIAKRSPGQCPPDIETCASSPPVPPLPGRPPATVPLCSACANGVSVVPKCQNLCYCPMTTEACPTGGVNPRSGVAAVACQDEPGDLDPHEATPPPPHPGVPKCAAKCSEKTSLSECEKLTGCVWDLKRSLPTCVHLTPQTAPTPPARPQTPAKVSETSTTRATGGPQFERERDSNDSSDQTGMIVAIVVAGSVLAAIAGLLSYLSYKKWLAKARQVTDSSQKNGDSRSTTDLLSSPVDQPGTSRPSAWGV</sequence>
<name>A0AAV2HE83_LYMST</name>
<comment type="caution">
    <text evidence="5">The sequence shown here is derived from an EMBL/GenBank/DDBJ whole genome shotgun (WGS) entry which is preliminary data.</text>
</comment>
<evidence type="ECO:0000313" key="5">
    <source>
        <dbReference type="EMBL" id="CAL1531703.1"/>
    </source>
</evidence>
<dbReference type="PROSITE" id="PS50234">
    <property type="entry name" value="VWFA"/>
    <property type="match status" value="1"/>
</dbReference>
<feature type="region of interest" description="Disordered" evidence="1">
    <location>
        <begin position="1071"/>
        <end position="1112"/>
    </location>
</feature>
<feature type="chain" id="PRO_5043853124" description="VWFA domain-containing protein" evidence="3">
    <location>
        <begin position="16"/>
        <end position="1184"/>
    </location>
</feature>
<feature type="region of interest" description="Disordered" evidence="1">
    <location>
        <begin position="1014"/>
        <end position="1035"/>
    </location>
</feature>
<dbReference type="AlphaFoldDB" id="A0AAV2HE83"/>
<dbReference type="SUPFAM" id="SSF53300">
    <property type="entry name" value="vWA-like"/>
    <property type="match status" value="1"/>
</dbReference>
<dbReference type="GO" id="GO:0005245">
    <property type="term" value="F:voltage-gated calcium channel activity"/>
    <property type="evidence" value="ECO:0007669"/>
    <property type="project" value="TreeGrafter"/>
</dbReference>
<dbReference type="GO" id="GO:0005891">
    <property type="term" value="C:voltage-gated calcium channel complex"/>
    <property type="evidence" value="ECO:0007669"/>
    <property type="project" value="TreeGrafter"/>
</dbReference>
<evidence type="ECO:0000256" key="3">
    <source>
        <dbReference type="SAM" id="SignalP"/>
    </source>
</evidence>
<proteinExistence type="predicted"/>
<evidence type="ECO:0000313" key="6">
    <source>
        <dbReference type="Proteomes" id="UP001497497"/>
    </source>
</evidence>
<feature type="signal peptide" evidence="3">
    <location>
        <begin position="1"/>
        <end position="15"/>
    </location>
</feature>